<feature type="transmembrane region" description="Helical" evidence="1">
    <location>
        <begin position="53"/>
        <end position="72"/>
    </location>
</feature>
<organism evidence="2 3">
    <name type="scientific">Choiromyces venosus 120613-1</name>
    <dbReference type="NCBI Taxonomy" id="1336337"/>
    <lineage>
        <taxon>Eukaryota</taxon>
        <taxon>Fungi</taxon>
        <taxon>Dikarya</taxon>
        <taxon>Ascomycota</taxon>
        <taxon>Pezizomycotina</taxon>
        <taxon>Pezizomycetes</taxon>
        <taxon>Pezizales</taxon>
        <taxon>Tuberaceae</taxon>
        <taxon>Choiromyces</taxon>
    </lineage>
</organism>
<dbReference type="AlphaFoldDB" id="A0A3N4J0B2"/>
<keyword evidence="3" id="KW-1185">Reference proteome</keyword>
<accession>A0A3N4J0B2</accession>
<evidence type="ECO:0000313" key="2">
    <source>
        <dbReference type="EMBL" id="RPA91596.1"/>
    </source>
</evidence>
<dbReference type="Proteomes" id="UP000276215">
    <property type="component" value="Unassembled WGS sequence"/>
</dbReference>
<keyword evidence="1" id="KW-0812">Transmembrane</keyword>
<gene>
    <name evidence="2" type="ORF">L873DRAFT_297654</name>
</gene>
<proteinExistence type="predicted"/>
<protein>
    <submittedName>
        <fullName evidence="2">Uncharacterized protein</fullName>
    </submittedName>
</protein>
<keyword evidence="1" id="KW-1133">Transmembrane helix</keyword>
<dbReference type="EMBL" id="ML120492">
    <property type="protein sequence ID" value="RPA91596.1"/>
    <property type="molecule type" value="Genomic_DNA"/>
</dbReference>
<evidence type="ECO:0000256" key="1">
    <source>
        <dbReference type="SAM" id="Phobius"/>
    </source>
</evidence>
<reference evidence="2 3" key="1">
    <citation type="journal article" date="2018" name="Nat. Ecol. Evol.">
        <title>Pezizomycetes genomes reveal the molecular basis of ectomycorrhizal truffle lifestyle.</title>
        <authorList>
            <person name="Murat C."/>
            <person name="Payen T."/>
            <person name="Noel B."/>
            <person name="Kuo A."/>
            <person name="Morin E."/>
            <person name="Chen J."/>
            <person name="Kohler A."/>
            <person name="Krizsan K."/>
            <person name="Balestrini R."/>
            <person name="Da Silva C."/>
            <person name="Montanini B."/>
            <person name="Hainaut M."/>
            <person name="Levati E."/>
            <person name="Barry K.W."/>
            <person name="Belfiori B."/>
            <person name="Cichocki N."/>
            <person name="Clum A."/>
            <person name="Dockter R.B."/>
            <person name="Fauchery L."/>
            <person name="Guy J."/>
            <person name="Iotti M."/>
            <person name="Le Tacon F."/>
            <person name="Lindquist E.A."/>
            <person name="Lipzen A."/>
            <person name="Malagnac F."/>
            <person name="Mello A."/>
            <person name="Molinier V."/>
            <person name="Miyauchi S."/>
            <person name="Poulain J."/>
            <person name="Riccioni C."/>
            <person name="Rubini A."/>
            <person name="Sitrit Y."/>
            <person name="Splivallo R."/>
            <person name="Traeger S."/>
            <person name="Wang M."/>
            <person name="Zifcakova L."/>
            <person name="Wipf D."/>
            <person name="Zambonelli A."/>
            <person name="Paolocci F."/>
            <person name="Nowrousian M."/>
            <person name="Ottonello S."/>
            <person name="Baldrian P."/>
            <person name="Spatafora J.W."/>
            <person name="Henrissat B."/>
            <person name="Nagy L.G."/>
            <person name="Aury J.M."/>
            <person name="Wincker P."/>
            <person name="Grigoriev I.V."/>
            <person name="Bonfante P."/>
            <person name="Martin F.M."/>
        </authorList>
    </citation>
    <scope>NUCLEOTIDE SEQUENCE [LARGE SCALE GENOMIC DNA]</scope>
    <source>
        <strain evidence="2 3">120613-1</strain>
    </source>
</reference>
<sequence length="85" mass="9586">MGILEHESKYEANRNQFPVTGVPSRCWPKSPSVLSHVSWTHNVLRRLSQVCRIVSACLFVLIVGSILVYKGAQNPHVERERKSGT</sequence>
<evidence type="ECO:0000313" key="3">
    <source>
        <dbReference type="Proteomes" id="UP000276215"/>
    </source>
</evidence>
<name>A0A3N4J0B2_9PEZI</name>
<keyword evidence="1" id="KW-0472">Membrane</keyword>